<evidence type="ECO:0000256" key="5">
    <source>
        <dbReference type="RuleBase" id="RU003968"/>
    </source>
</evidence>
<proteinExistence type="inferred from homology"/>
<evidence type="ECO:0000259" key="6">
    <source>
        <dbReference type="PROSITE" id="PS00623"/>
    </source>
</evidence>
<dbReference type="PROSITE" id="PS00624">
    <property type="entry name" value="GMC_OXRED_2"/>
    <property type="match status" value="1"/>
</dbReference>
<gene>
    <name evidence="8" type="ORF">MKUB_00220</name>
</gene>
<sequence>MSGMLNRQATPQYDFIVCGSGSAGSVVAGRLAANPDVSVLLLEAGGTDDVPEVMNAARWPANLGSERDWGFVAMPSRHLNGRSIRLSMGKVLGGGSSINVMCWARGHKNDWDFFAEEAGDKSWSYEAILQTYRRIEDWHGPADPHYRGTGGPAFVEPSPDPHPLAAAVVKAAEGVGIPAYRSQNGAMMESDGGASIQEIRIRNGRRQSAFRAYVGPHLHRSNLTVLTRALVTRLTMDSRGVTGVEFRIGNETRRVRATSEVIVSLGAIHTPKLLMQSGIGDAAELRKFGIPVNQHLPGVGQNYQDHALIPCLWEAPEPMFPRNNGSEATFFSKSDPSLDTPDLHCCVAEIALANHRVSSRFVAPQNAWTMALGLAKPRSRGRVCLTGPQPTDPVAVDAGLLADPDDVKAAVAGVKLCREIAASRALRPYARRAVAPGDLPDADLETYVRDAATTYWHQTCSAKMGFGRDVRCRQQPESLRRGAPSDR</sequence>
<comment type="similarity">
    <text evidence="2 5">Belongs to the GMC oxidoreductase family.</text>
</comment>
<name>A0ABQ1BFM2_9MYCO</name>
<evidence type="ECO:0000256" key="1">
    <source>
        <dbReference type="ARBA" id="ARBA00001974"/>
    </source>
</evidence>
<dbReference type="Pfam" id="PF05199">
    <property type="entry name" value="GMC_oxred_C"/>
    <property type="match status" value="1"/>
</dbReference>
<dbReference type="PROSITE" id="PS00623">
    <property type="entry name" value="GMC_OXRED_1"/>
    <property type="match status" value="1"/>
</dbReference>
<keyword evidence="9" id="KW-1185">Reference proteome</keyword>
<evidence type="ECO:0000313" key="9">
    <source>
        <dbReference type="Proteomes" id="UP000465306"/>
    </source>
</evidence>
<protein>
    <submittedName>
        <fullName evidence="8">Choline dehydrogenase</fullName>
    </submittedName>
</protein>
<dbReference type="PANTHER" id="PTHR11552:SF147">
    <property type="entry name" value="CHOLINE DEHYDROGENASE, MITOCHONDRIAL"/>
    <property type="match status" value="1"/>
</dbReference>
<feature type="domain" description="Glucose-methanol-choline oxidoreductase N-terminal" evidence="6">
    <location>
        <begin position="89"/>
        <end position="112"/>
    </location>
</feature>
<evidence type="ECO:0000313" key="8">
    <source>
        <dbReference type="EMBL" id="GFG62532.1"/>
    </source>
</evidence>
<evidence type="ECO:0000256" key="4">
    <source>
        <dbReference type="ARBA" id="ARBA00022827"/>
    </source>
</evidence>
<accession>A0ABQ1BFM2</accession>
<dbReference type="Pfam" id="PF00732">
    <property type="entry name" value="GMC_oxred_N"/>
    <property type="match status" value="1"/>
</dbReference>
<dbReference type="EMBL" id="BLKU01000001">
    <property type="protein sequence ID" value="GFG62532.1"/>
    <property type="molecule type" value="Genomic_DNA"/>
</dbReference>
<evidence type="ECO:0000256" key="3">
    <source>
        <dbReference type="ARBA" id="ARBA00022630"/>
    </source>
</evidence>
<dbReference type="Proteomes" id="UP000465306">
    <property type="component" value="Unassembled WGS sequence"/>
</dbReference>
<dbReference type="Gene3D" id="3.30.560.10">
    <property type="entry name" value="Glucose Oxidase, domain 3"/>
    <property type="match status" value="1"/>
</dbReference>
<comment type="cofactor">
    <cofactor evidence="1">
        <name>FAD</name>
        <dbReference type="ChEBI" id="CHEBI:57692"/>
    </cofactor>
</comment>
<dbReference type="InterPro" id="IPR036188">
    <property type="entry name" value="FAD/NAD-bd_sf"/>
</dbReference>
<comment type="caution">
    <text evidence="8">The sequence shown here is derived from an EMBL/GenBank/DDBJ whole genome shotgun (WGS) entry which is preliminary data.</text>
</comment>
<reference evidence="8 9" key="1">
    <citation type="journal article" date="2019" name="Emerg. Microbes Infect.">
        <title>Comprehensive subspecies identification of 175 nontuberculous mycobacteria species based on 7547 genomic profiles.</title>
        <authorList>
            <person name="Matsumoto Y."/>
            <person name="Kinjo T."/>
            <person name="Motooka D."/>
            <person name="Nabeya D."/>
            <person name="Jung N."/>
            <person name="Uechi K."/>
            <person name="Horii T."/>
            <person name="Iida T."/>
            <person name="Fujita J."/>
            <person name="Nakamura S."/>
        </authorList>
    </citation>
    <scope>NUCLEOTIDE SEQUENCE [LARGE SCALE GENOMIC DNA]</scope>
    <source>
        <strain evidence="8 9">JCM 13573</strain>
    </source>
</reference>
<organism evidence="8 9">
    <name type="scientific">Mycobacterium kubicae</name>
    <dbReference type="NCBI Taxonomy" id="120959"/>
    <lineage>
        <taxon>Bacteria</taxon>
        <taxon>Bacillati</taxon>
        <taxon>Actinomycetota</taxon>
        <taxon>Actinomycetes</taxon>
        <taxon>Mycobacteriales</taxon>
        <taxon>Mycobacteriaceae</taxon>
        <taxon>Mycobacterium</taxon>
        <taxon>Mycobacterium simiae complex</taxon>
    </lineage>
</organism>
<keyword evidence="4 5" id="KW-0274">FAD</keyword>
<dbReference type="SUPFAM" id="SSF54373">
    <property type="entry name" value="FAD-linked reductases, C-terminal domain"/>
    <property type="match status" value="1"/>
</dbReference>
<keyword evidence="3 5" id="KW-0285">Flavoprotein</keyword>
<evidence type="ECO:0000259" key="7">
    <source>
        <dbReference type="PROSITE" id="PS00624"/>
    </source>
</evidence>
<dbReference type="PANTHER" id="PTHR11552">
    <property type="entry name" value="GLUCOSE-METHANOL-CHOLINE GMC OXIDOREDUCTASE"/>
    <property type="match status" value="1"/>
</dbReference>
<dbReference type="Gene3D" id="3.50.50.60">
    <property type="entry name" value="FAD/NAD(P)-binding domain"/>
    <property type="match status" value="1"/>
</dbReference>
<dbReference type="SUPFAM" id="SSF51905">
    <property type="entry name" value="FAD/NAD(P)-binding domain"/>
    <property type="match status" value="1"/>
</dbReference>
<dbReference type="InterPro" id="IPR007867">
    <property type="entry name" value="GMC_OxRtase_C"/>
</dbReference>
<dbReference type="InterPro" id="IPR012132">
    <property type="entry name" value="GMC_OxRdtase"/>
</dbReference>
<dbReference type="PIRSF" id="PIRSF000137">
    <property type="entry name" value="Alcohol_oxidase"/>
    <property type="match status" value="1"/>
</dbReference>
<dbReference type="InterPro" id="IPR000172">
    <property type="entry name" value="GMC_OxRdtase_N"/>
</dbReference>
<feature type="domain" description="Glucose-methanol-choline oxidoreductase N-terminal" evidence="7">
    <location>
        <begin position="266"/>
        <end position="280"/>
    </location>
</feature>
<evidence type="ECO:0000256" key="2">
    <source>
        <dbReference type="ARBA" id="ARBA00010790"/>
    </source>
</evidence>